<dbReference type="Gene3D" id="2.10.260.10">
    <property type="match status" value="1"/>
</dbReference>
<keyword evidence="2" id="KW-0238">DNA-binding</keyword>
<evidence type="ECO:0000259" key="1">
    <source>
        <dbReference type="SMART" id="SM00966"/>
    </source>
</evidence>
<sequence length="80" mass="9067">MPKVTQKGQVTIPRHIRTLLSIKTGDEINFEVENEKVLLKKNPASVKNFKKYLGFLSHLNGKRPEDIIDELRGSADDSGY</sequence>
<organism evidence="2 3">
    <name type="scientific">Candidatus Desulfatibia vada</name>
    <dbReference type="NCBI Taxonomy" id="2841696"/>
    <lineage>
        <taxon>Bacteria</taxon>
        <taxon>Pseudomonadati</taxon>
        <taxon>Thermodesulfobacteriota</taxon>
        <taxon>Desulfobacteria</taxon>
        <taxon>Desulfobacterales</taxon>
        <taxon>Desulfobacterales incertae sedis</taxon>
        <taxon>Candidatus Desulfatibia</taxon>
    </lineage>
</organism>
<dbReference type="InterPro" id="IPR007159">
    <property type="entry name" value="SpoVT-AbrB_dom"/>
</dbReference>
<dbReference type="InterPro" id="IPR037914">
    <property type="entry name" value="SpoVT-AbrB_sf"/>
</dbReference>
<dbReference type="AlphaFoldDB" id="A0A8J6NY08"/>
<proteinExistence type="predicted"/>
<protein>
    <submittedName>
        <fullName evidence="2">AbrB/MazE/SpoVT family DNA-binding domain-containing protein</fullName>
    </submittedName>
</protein>
<name>A0A8J6NY08_9BACT</name>
<evidence type="ECO:0000313" key="2">
    <source>
        <dbReference type="EMBL" id="MBC8430608.1"/>
    </source>
</evidence>
<dbReference type="SMART" id="SM00966">
    <property type="entry name" value="SpoVT_AbrB"/>
    <property type="match status" value="1"/>
</dbReference>
<dbReference type="EMBL" id="JACNIG010000061">
    <property type="protein sequence ID" value="MBC8430608.1"/>
    <property type="molecule type" value="Genomic_DNA"/>
</dbReference>
<dbReference type="Proteomes" id="UP000605201">
    <property type="component" value="Unassembled WGS sequence"/>
</dbReference>
<dbReference type="Pfam" id="PF04014">
    <property type="entry name" value="MazE_antitoxin"/>
    <property type="match status" value="1"/>
</dbReference>
<accession>A0A8J6NY08</accession>
<dbReference type="SUPFAM" id="SSF89447">
    <property type="entry name" value="AbrB/MazE/MraZ-like"/>
    <property type="match status" value="1"/>
</dbReference>
<evidence type="ECO:0000313" key="3">
    <source>
        <dbReference type="Proteomes" id="UP000605201"/>
    </source>
</evidence>
<gene>
    <name evidence="2" type="ORF">H8D96_01690</name>
</gene>
<feature type="domain" description="SpoVT-AbrB" evidence="1">
    <location>
        <begin position="2"/>
        <end position="47"/>
    </location>
</feature>
<comment type="caution">
    <text evidence="2">The sequence shown here is derived from an EMBL/GenBank/DDBJ whole genome shotgun (WGS) entry which is preliminary data.</text>
</comment>
<reference evidence="2 3" key="1">
    <citation type="submission" date="2020-08" db="EMBL/GenBank/DDBJ databases">
        <title>Bridging the membrane lipid divide: bacteria of the FCB group superphylum have the potential to synthesize archaeal ether lipids.</title>
        <authorList>
            <person name="Villanueva L."/>
            <person name="Von Meijenfeldt F.A.B."/>
            <person name="Westbye A.B."/>
            <person name="Yadav S."/>
            <person name="Hopmans E.C."/>
            <person name="Dutilh B.E."/>
            <person name="Sinninghe Damste J.S."/>
        </authorList>
    </citation>
    <scope>NUCLEOTIDE SEQUENCE [LARGE SCALE GENOMIC DNA]</scope>
    <source>
        <strain evidence="2">NIOZ-UU17</strain>
    </source>
</reference>
<dbReference type="GO" id="GO:0003677">
    <property type="term" value="F:DNA binding"/>
    <property type="evidence" value="ECO:0007669"/>
    <property type="project" value="UniProtKB-KW"/>
</dbReference>
<dbReference type="NCBIfam" id="TIGR01439">
    <property type="entry name" value="lp_hng_hel_AbrB"/>
    <property type="match status" value="1"/>
</dbReference>